<name>A0A2H9TNW4_9FUNG</name>
<accession>A0A2H9TNW4</accession>
<dbReference type="EMBL" id="MTSL01000064">
    <property type="protein sequence ID" value="PJF19434.1"/>
    <property type="molecule type" value="Genomic_DNA"/>
</dbReference>
<evidence type="ECO:0000313" key="1">
    <source>
        <dbReference type="EMBL" id="PJF19434.1"/>
    </source>
</evidence>
<organism evidence="1 2">
    <name type="scientific">Paramicrosporidium saccamoebae</name>
    <dbReference type="NCBI Taxonomy" id="1246581"/>
    <lineage>
        <taxon>Eukaryota</taxon>
        <taxon>Fungi</taxon>
        <taxon>Fungi incertae sedis</taxon>
        <taxon>Cryptomycota</taxon>
        <taxon>Cryptomycota incertae sedis</taxon>
        <taxon>Paramicrosporidium</taxon>
    </lineage>
</organism>
<protein>
    <submittedName>
        <fullName evidence="1">Uncharacterized protein</fullName>
    </submittedName>
</protein>
<proteinExistence type="predicted"/>
<evidence type="ECO:0000313" key="2">
    <source>
        <dbReference type="Proteomes" id="UP000240830"/>
    </source>
</evidence>
<reference evidence="1 2" key="1">
    <citation type="submission" date="2016-10" db="EMBL/GenBank/DDBJ databases">
        <title>The genome of Paramicrosporidium saccamoebae is the missing link in understanding Cryptomycota and Microsporidia evolution.</title>
        <authorList>
            <person name="Quandt C.A."/>
            <person name="Beaudet D."/>
            <person name="Corsaro D."/>
            <person name="Michel R."/>
            <person name="Corradi N."/>
            <person name="James T."/>
        </authorList>
    </citation>
    <scope>NUCLEOTIDE SEQUENCE [LARGE SCALE GENOMIC DNA]</scope>
    <source>
        <strain evidence="1 2">KSL3</strain>
    </source>
</reference>
<gene>
    <name evidence="1" type="ORF">PSACC_00751</name>
</gene>
<sequence>MSYNTPTDRERPRIWALSLDDVGYGKSLSKIQSLADATRDLMEDPSVGKVVPRIAGKTVEEIDYSMDTGAFSAQHGFLLIGPAPKTVNSIETLFLVHEKIRSLEKANDKHPGLFTQLLGIRSKSSFDGMACKIRGIRNRTAHPRSFRLLEGTPSLELIPKNYHTFAKILVAWDPPPNE</sequence>
<dbReference type="AlphaFoldDB" id="A0A2H9TNW4"/>
<dbReference type="Proteomes" id="UP000240830">
    <property type="component" value="Unassembled WGS sequence"/>
</dbReference>
<keyword evidence="2" id="KW-1185">Reference proteome</keyword>
<comment type="caution">
    <text evidence="1">The sequence shown here is derived from an EMBL/GenBank/DDBJ whole genome shotgun (WGS) entry which is preliminary data.</text>
</comment>